<keyword evidence="2" id="KW-1185">Reference proteome</keyword>
<comment type="caution">
    <text evidence="1">The sequence shown here is derived from an EMBL/GenBank/DDBJ whole genome shotgun (WGS) entry which is preliminary data.</text>
</comment>
<protein>
    <submittedName>
        <fullName evidence="1">Uncharacterized protein</fullName>
    </submittedName>
</protein>
<gene>
    <name evidence="1" type="ORF">FGO68_gene11781</name>
</gene>
<name>A0A8J8NPT8_HALGN</name>
<evidence type="ECO:0000313" key="2">
    <source>
        <dbReference type="Proteomes" id="UP000785679"/>
    </source>
</evidence>
<dbReference type="AlphaFoldDB" id="A0A8J8NPT8"/>
<dbReference type="EMBL" id="RRYP01011030">
    <property type="protein sequence ID" value="TNV78010.1"/>
    <property type="molecule type" value="Genomic_DNA"/>
</dbReference>
<reference evidence="1" key="1">
    <citation type="submission" date="2019-06" db="EMBL/GenBank/DDBJ databases">
        <authorList>
            <person name="Zheng W."/>
        </authorList>
    </citation>
    <scope>NUCLEOTIDE SEQUENCE</scope>
    <source>
        <strain evidence="1">QDHG01</strain>
    </source>
</reference>
<evidence type="ECO:0000313" key="1">
    <source>
        <dbReference type="EMBL" id="TNV78010.1"/>
    </source>
</evidence>
<sequence>MLRWNTFAMNYTPKNLSDSVKCQELLNGFIHKYRIFDPNIDSPDEMPKVKRLMIASLLQRLYQNSLISVECVVSSLEQFQE</sequence>
<dbReference type="Proteomes" id="UP000785679">
    <property type="component" value="Unassembled WGS sequence"/>
</dbReference>
<accession>A0A8J8NPT8</accession>
<proteinExistence type="predicted"/>
<organism evidence="1 2">
    <name type="scientific">Halteria grandinella</name>
    <dbReference type="NCBI Taxonomy" id="5974"/>
    <lineage>
        <taxon>Eukaryota</taxon>
        <taxon>Sar</taxon>
        <taxon>Alveolata</taxon>
        <taxon>Ciliophora</taxon>
        <taxon>Intramacronucleata</taxon>
        <taxon>Spirotrichea</taxon>
        <taxon>Stichotrichia</taxon>
        <taxon>Sporadotrichida</taxon>
        <taxon>Halteriidae</taxon>
        <taxon>Halteria</taxon>
    </lineage>
</organism>